<dbReference type="KEGG" id="dfo:Dform_02027"/>
<protein>
    <submittedName>
        <fullName evidence="1">Uncharacterized protein</fullName>
    </submittedName>
</protein>
<organism evidence="1 2">
    <name type="scientific">Dehalogenimonas formicexedens</name>
    <dbReference type="NCBI Taxonomy" id="1839801"/>
    <lineage>
        <taxon>Bacteria</taxon>
        <taxon>Bacillati</taxon>
        <taxon>Chloroflexota</taxon>
        <taxon>Dehalococcoidia</taxon>
        <taxon>Dehalococcoidales</taxon>
        <taxon>Dehalococcoidaceae</taxon>
        <taxon>Dehalogenimonas</taxon>
    </lineage>
</organism>
<name>A0A1P8FA66_9CHLR</name>
<proteinExistence type="predicted"/>
<dbReference type="AlphaFoldDB" id="A0A1P8FA66"/>
<dbReference type="EMBL" id="CP018258">
    <property type="protein sequence ID" value="APV45340.1"/>
    <property type="molecule type" value="Genomic_DNA"/>
</dbReference>
<evidence type="ECO:0000313" key="1">
    <source>
        <dbReference type="EMBL" id="APV45340.1"/>
    </source>
</evidence>
<dbReference type="Proteomes" id="UP000185934">
    <property type="component" value="Chromosome"/>
</dbReference>
<accession>A0A1P8FA66</accession>
<evidence type="ECO:0000313" key="2">
    <source>
        <dbReference type="Proteomes" id="UP000185934"/>
    </source>
</evidence>
<reference evidence="2" key="1">
    <citation type="submission" date="2016-11" db="EMBL/GenBank/DDBJ databases">
        <title>Dehalogenimonas formicexedens sp. nov., a chlorinated alkane respiring bacterium isolated from contaminated groundwater.</title>
        <authorList>
            <person name="Key T.A."/>
            <person name="Bowman K.S."/>
            <person name="Lee I."/>
            <person name="Chun J."/>
            <person name="Albuquerque L."/>
            <person name="da Costa M.S."/>
            <person name="Rainey F.A."/>
            <person name="Moe W.M."/>
        </authorList>
    </citation>
    <scope>NUCLEOTIDE SEQUENCE [LARGE SCALE GENOMIC DNA]</scope>
    <source>
        <strain evidence="2">NSZ-14</strain>
    </source>
</reference>
<sequence>MIEFVVDRLIILLGNLKVFGRDRRELRDNALRAISYALNETYLYYR</sequence>
<keyword evidence="2" id="KW-1185">Reference proteome</keyword>
<dbReference type="STRING" id="1839801.Dform_02027"/>
<gene>
    <name evidence="1" type="ORF">Dform_02027</name>
</gene>